<reference evidence="3 4" key="1">
    <citation type="journal article" date="2012" name="Science">
        <title>The Paleozoic origin of enzymatic lignin decomposition reconstructed from 31 fungal genomes.</title>
        <authorList>
            <person name="Floudas D."/>
            <person name="Binder M."/>
            <person name="Riley R."/>
            <person name="Barry K."/>
            <person name="Blanchette R.A."/>
            <person name="Henrissat B."/>
            <person name="Martinez A.T."/>
            <person name="Otillar R."/>
            <person name="Spatafora J.W."/>
            <person name="Yadav J.S."/>
            <person name="Aerts A."/>
            <person name="Benoit I."/>
            <person name="Boyd A."/>
            <person name="Carlson A."/>
            <person name="Copeland A."/>
            <person name="Coutinho P.M."/>
            <person name="de Vries R.P."/>
            <person name="Ferreira P."/>
            <person name="Findley K."/>
            <person name="Foster B."/>
            <person name="Gaskell J."/>
            <person name="Glotzer D."/>
            <person name="Gorecki P."/>
            <person name="Heitman J."/>
            <person name="Hesse C."/>
            <person name="Hori C."/>
            <person name="Igarashi K."/>
            <person name="Jurgens J.A."/>
            <person name="Kallen N."/>
            <person name="Kersten P."/>
            <person name="Kohler A."/>
            <person name="Kuees U."/>
            <person name="Kumar T.K.A."/>
            <person name="Kuo A."/>
            <person name="LaButti K."/>
            <person name="Larrondo L.F."/>
            <person name="Lindquist E."/>
            <person name="Ling A."/>
            <person name="Lombard V."/>
            <person name="Lucas S."/>
            <person name="Lundell T."/>
            <person name="Martin R."/>
            <person name="McLaughlin D.J."/>
            <person name="Morgenstern I."/>
            <person name="Morin E."/>
            <person name="Murat C."/>
            <person name="Nagy L.G."/>
            <person name="Nolan M."/>
            <person name="Ohm R.A."/>
            <person name="Patyshakuliyeva A."/>
            <person name="Rokas A."/>
            <person name="Ruiz-Duenas F.J."/>
            <person name="Sabat G."/>
            <person name="Salamov A."/>
            <person name="Samejima M."/>
            <person name="Schmutz J."/>
            <person name="Slot J.C."/>
            <person name="St John F."/>
            <person name="Stenlid J."/>
            <person name="Sun H."/>
            <person name="Sun S."/>
            <person name="Syed K."/>
            <person name="Tsang A."/>
            <person name="Wiebenga A."/>
            <person name="Young D."/>
            <person name="Pisabarro A."/>
            <person name="Eastwood D.C."/>
            <person name="Martin F."/>
            <person name="Cullen D."/>
            <person name="Grigoriev I.V."/>
            <person name="Hibbett D.S."/>
        </authorList>
    </citation>
    <scope>NUCLEOTIDE SEQUENCE [LARGE SCALE GENOMIC DNA]</scope>
    <source>
        <strain evidence="3 4">DJM-731 SS1</strain>
    </source>
</reference>
<dbReference type="GeneID" id="63687664"/>
<feature type="compositionally biased region" description="Basic and acidic residues" evidence="2">
    <location>
        <begin position="141"/>
        <end position="152"/>
    </location>
</feature>
<dbReference type="STRING" id="1858805.M5G1S4"/>
<dbReference type="EMBL" id="JH795862">
    <property type="protein sequence ID" value="EJU02170.1"/>
    <property type="molecule type" value="Genomic_DNA"/>
</dbReference>
<dbReference type="GO" id="GO:0070274">
    <property type="term" value="C:RES complex"/>
    <property type="evidence" value="ECO:0007669"/>
    <property type="project" value="TreeGrafter"/>
</dbReference>
<dbReference type="OrthoDB" id="6022at2759"/>
<organism evidence="3 4">
    <name type="scientific">Dacryopinax primogenitus (strain DJM 731)</name>
    <name type="common">Brown rot fungus</name>
    <dbReference type="NCBI Taxonomy" id="1858805"/>
    <lineage>
        <taxon>Eukaryota</taxon>
        <taxon>Fungi</taxon>
        <taxon>Dikarya</taxon>
        <taxon>Basidiomycota</taxon>
        <taxon>Agaricomycotina</taxon>
        <taxon>Dacrymycetes</taxon>
        <taxon>Dacrymycetales</taxon>
        <taxon>Dacrymycetaceae</taxon>
        <taxon>Dacryopinax</taxon>
    </lineage>
</organism>
<evidence type="ECO:0000313" key="4">
    <source>
        <dbReference type="Proteomes" id="UP000030653"/>
    </source>
</evidence>
<feature type="region of interest" description="Disordered" evidence="2">
    <location>
        <begin position="108"/>
        <end position="155"/>
    </location>
</feature>
<dbReference type="HOGENOM" id="CLU_024195_0_1_1"/>
<feature type="compositionally biased region" description="Polar residues" evidence="2">
    <location>
        <begin position="129"/>
        <end position="140"/>
    </location>
</feature>
<feature type="compositionally biased region" description="Acidic residues" evidence="2">
    <location>
        <begin position="1"/>
        <end position="10"/>
    </location>
</feature>
<evidence type="ECO:0000256" key="1">
    <source>
        <dbReference type="ARBA" id="ARBA00011069"/>
    </source>
</evidence>
<dbReference type="GO" id="GO:0003723">
    <property type="term" value="F:RNA binding"/>
    <property type="evidence" value="ECO:0007669"/>
    <property type="project" value="TreeGrafter"/>
</dbReference>
<dbReference type="OMA" id="NGFENRW"/>
<evidence type="ECO:0008006" key="5">
    <source>
        <dbReference type="Google" id="ProtNLM"/>
    </source>
</evidence>
<dbReference type="InterPro" id="IPR051112">
    <property type="entry name" value="CWC26_splicing_factor"/>
</dbReference>
<dbReference type="InterPro" id="IPR018609">
    <property type="entry name" value="Bud13"/>
</dbReference>
<dbReference type="GO" id="GO:0000398">
    <property type="term" value="P:mRNA splicing, via spliceosome"/>
    <property type="evidence" value="ECO:0007669"/>
    <property type="project" value="TreeGrafter"/>
</dbReference>
<dbReference type="PANTHER" id="PTHR31809">
    <property type="entry name" value="BUD13 HOMOLOG"/>
    <property type="match status" value="1"/>
</dbReference>
<dbReference type="Proteomes" id="UP000030653">
    <property type="component" value="Unassembled WGS sequence"/>
</dbReference>
<comment type="similarity">
    <text evidence="1">Belongs to the CWC26 family.</text>
</comment>
<dbReference type="GO" id="GO:0005684">
    <property type="term" value="C:U2-type spliceosomal complex"/>
    <property type="evidence" value="ECO:0007669"/>
    <property type="project" value="TreeGrafter"/>
</dbReference>
<evidence type="ECO:0000313" key="3">
    <source>
        <dbReference type="EMBL" id="EJU02170.1"/>
    </source>
</evidence>
<evidence type="ECO:0000256" key="2">
    <source>
        <dbReference type="SAM" id="MobiDB-lite"/>
    </source>
</evidence>
<dbReference type="PANTHER" id="PTHR31809:SF0">
    <property type="entry name" value="BUD13 HOMOLOG"/>
    <property type="match status" value="1"/>
</dbReference>
<name>M5G1S4_DACPD</name>
<dbReference type="Pfam" id="PF09736">
    <property type="entry name" value="Bud13"/>
    <property type="match status" value="1"/>
</dbReference>
<accession>M5G1S4</accession>
<feature type="compositionally biased region" description="Basic and acidic residues" evidence="2">
    <location>
        <begin position="116"/>
        <end position="125"/>
    </location>
</feature>
<gene>
    <name evidence="3" type="ORF">DACRYDRAFT_21913</name>
</gene>
<keyword evidence="4" id="KW-1185">Reference proteome</keyword>
<protein>
    <recommendedName>
        <fullName evidence="5">Pre-mRNA-splicing factor CWC26</fullName>
    </recommendedName>
</protein>
<feature type="region of interest" description="Disordered" evidence="2">
    <location>
        <begin position="1"/>
        <end position="80"/>
    </location>
</feature>
<dbReference type="RefSeq" id="XP_040629067.1">
    <property type="nucleotide sequence ID" value="XM_040772602.1"/>
</dbReference>
<sequence>MDEEDAPEFVEESKGFRKKKGGGWQTIREPSPPDEQPQVVLPDGKPVAPTRTRPKSRSPSPVVDATDLEQETVYRDASGRKINLSIARAEKKRKEREEAEKIGRRMEWGKGVIQRQEAEQRRNELHGGQQKNFSRSANDTDMNKHMKEEQRWSDPAAAFLTKKKLGPKRPAYSGPLPPPNRFCILPGYRWDGVDRGNGFEKKLFQRQNERQRTGLEAYQWSVDDM</sequence>
<proteinExistence type="inferred from homology"/>
<dbReference type="AlphaFoldDB" id="M5G1S4"/>